<protein>
    <recommendedName>
        <fullName evidence="1">G domain-containing protein</fullName>
    </recommendedName>
</protein>
<proteinExistence type="predicted"/>
<dbReference type="Pfam" id="PF01926">
    <property type="entry name" value="MMR_HSR1"/>
    <property type="match status" value="1"/>
</dbReference>
<organism evidence="2 3">
    <name type="scientific">Marasmiellus scandens</name>
    <dbReference type="NCBI Taxonomy" id="2682957"/>
    <lineage>
        <taxon>Eukaryota</taxon>
        <taxon>Fungi</taxon>
        <taxon>Dikarya</taxon>
        <taxon>Basidiomycota</taxon>
        <taxon>Agaricomycotina</taxon>
        <taxon>Agaricomycetes</taxon>
        <taxon>Agaricomycetidae</taxon>
        <taxon>Agaricales</taxon>
        <taxon>Marasmiineae</taxon>
        <taxon>Omphalotaceae</taxon>
        <taxon>Marasmiellus</taxon>
    </lineage>
</organism>
<reference evidence="2 3" key="1">
    <citation type="submission" date="2024-01" db="EMBL/GenBank/DDBJ databases">
        <title>A draft genome for the cacao thread blight pathogen Marasmiellus scandens.</title>
        <authorList>
            <person name="Baruah I.K."/>
            <person name="Leung J."/>
            <person name="Bukari Y."/>
            <person name="Amoako-Attah I."/>
            <person name="Meinhardt L.W."/>
            <person name="Bailey B.A."/>
            <person name="Cohen S.P."/>
        </authorList>
    </citation>
    <scope>NUCLEOTIDE SEQUENCE [LARGE SCALE GENOMIC DNA]</scope>
    <source>
        <strain evidence="2 3">GH-19</strain>
    </source>
</reference>
<dbReference type="InterPro" id="IPR006073">
    <property type="entry name" value="GTP-bd"/>
</dbReference>
<evidence type="ECO:0000259" key="1">
    <source>
        <dbReference type="Pfam" id="PF01926"/>
    </source>
</evidence>
<dbReference type="EMBL" id="JBANRG010000011">
    <property type="protein sequence ID" value="KAK7462215.1"/>
    <property type="molecule type" value="Genomic_DNA"/>
</dbReference>
<comment type="caution">
    <text evidence="2">The sequence shown here is derived from an EMBL/GenBank/DDBJ whole genome shotgun (WGS) entry which is preliminary data.</text>
</comment>
<sequence length="254" mass="28646">MPHKNVIFFGSTGCGKSSVVNMILGKEKASISSGAKGCTFSTTEYKTRIDEVDYSLYDTAGLDEGKEGTIVSDKALRNLCNLVRLLSKDGVNLLVFVFRVPMRITEAVENNYRIFYEGFCAKGVPIVIVITGLENEQPMSDWWLGNKAEFNNRGLKFEASACITATRGRKDKDGGYINEDEYNFSRELVKDLIRSKCSEEGWKKPRQKWVVRCWRWIRNTFTPIVGAVLGWVVEFRNIKRVVAEILGDDEGGDV</sequence>
<dbReference type="Gene3D" id="3.40.50.300">
    <property type="entry name" value="P-loop containing nucleotide triphosphate hydrolases"/>
    <property type="match status" value="1"/>
</dbReference>
<accession>A0ABR1JN54</accession>
<keyword evidence="3" id="KW-1185">Reference proteome</keyword>
<feature type="domain" description="G" evidence="1">
    <location>
        <begin position="6"/>
        <end position="110"/>
    </location>
</feature>
<dbReference type="InterPro" id="IPR027417">
    <property type="entry name" value="P-loop_NTPase"/>
</dbReference>
<gene>
    <name evidence="2" type="ORF">VKT23_007820</name>
</gene>
<dbReference type="CDD" id="cd00882">
    <property type="entry name" value="Ras_like_GTPase"/>
    <property type="match status" value="1"/>
</dbReference>
<dbReference type="SUPFAM" id="SSF52540">
    <property type="entry name" value="P-loop containing nucleoside triphosphate hydrolases"/>
    <property type="match status" value="1"/>
</dbReference>
<evidence type="ECO:0000313" key="3">
    <source>
        <dbReference type="Proteomes" id="UP001498398"/>
    </source>
</evidence>
<name>A0ABR1JN54_9AGAR</name>
<dbReference type="Proteomes" id="UP001498398">
    <property type="component" value="Unassembled WGS sequence"/>
</dbReference>
<evidence type="ECO:0000313" key="2">
    <source>
        <dbReference type="EMBL" id="KAK7462215.1"/>
    </source>
</evidence>